<dbReference type="AlphaFoldDB" id="A0A4R1QVY3"/>
<dbReference type="STRING" id="1469948.GCA_000732725_04138"/>
<dbReference type="CDD" id="cd02223">
    <property type="entry name" value="cupin_Bh2720-like"/>
    <property type="match status" value="1"/>
</dbReference>
<organism evidence="1 2">
    <name type="scientific">Kineothrix alysoides</name>
    <dbReference type="NCBI Taxonomy" id="1469948"/>
    <lineage>
        <taxon>Bacteria</taxon>
        <taxon>Bacillati</taxon>
        <taxon>Bacillota</taxon>
        <taxon>Clostridia</taxon>
        <taxon>Lachnospirales</taxon>
        <taxon>Lachnospiraceae</taxon>
        <taxon>Kineothrix</taxon>
    </lineage>
</organism>
<accession>A0A4R1QVY3</accession>
<dbReference type="Gene3D" id="2.60.120.10">
    <property type="entry name" value="Jelly Rolls"/>
    <property type="match status" value="1"/>
</dbReference>
<dbReference type="GO" id="GO:0016853">
    <property type="term" value="F:isomerase activity"/>
    <property type="evidence" value="ECO:0007669"/>
    <property type="project" value="UniProtKB-KW"/>
</dbReference>
<evidence type="ECO:0000313" key="1">
    <source>
        <dbReference type="EMBL" id="TCL54410.1"/>
    </source>
</evidence>
<dbReference type="SUPFAM" id="SSF51182">
    <property type="entry name" value="RmlC-like cupins"/>
    <property type="match status" value="1"/>
</dbReference>
<gene>
    <name evidence="1" type="ORF">EDD76_1206</name>
</gene>
<protein>
    <submittedName>
        <fullName evidence="1">Mannose-6-phosphate isomerase-like protein (Cupin superfamily)</fullName>
    </submittedName>
</protein>
<dbReference type="InterPro" id="IPR014710">
    <property type="entry name" value="RmlC-like_jellyroll"/>
</dbReference>
<name>A0A4R1QVY3_9FIRM</name>
<dbReference type="PANTHER" id="PTHR43346:SF1">
    <property type="entry name" value="QUERCETIN 2,3-DIOXYGENASE-RELATED"/>
    <property type="match status" value="1"/>
</dbReference>
<dbReference type="InterPro" id="IPR011051">
    <property type="entry name" value="RmlC_Cupin_sf"/>
</dbReference>
<evidence type="ECO:0000313" key="2">
    <source>
        <dbReference type="Proteomes" id="UP000295718"/>
    </source>
</evidence>
<keyword evidence="2" id="KW-1185">Reference proteome</keyword>
<keyword evidence="1" id="KW-0413">Isomerase</keyword>
<dbReference type="EMBL" id="SLUO01000020">
    <property type="protein sequence ID" value="TCL54410.1"/>
    <property type="molecule type" value="Genomic_DNA"/>
</dbReference>
<dbReference type="PANTHER" id="PTHR43346">
    <property type="entry name" value="LIGAND BINDING DOMAIN PROTEIN, PUTATIVE (AFU_ORTHOLOGUE AFUA_6G14370)-RELATED"/>
    <property type="match status" value="1"/>
</dbReference>
<proteinExistence type="predicted"/>
<dbReference type="RefSeq" id="WP_031392751.1">
    <property type="nucleotide sequence ID" value="NZ_JPNB01000003.1"/>
</dbReference>
<comment type="caution">
    <text evidence="1">The sequence shown here is derived from an EMBL/GenBank/DDBJ whole genome shotgun (WGS) entry which is preliminary data.</text>
</comment>
<dbReference type="OrthoDB" id="3231985at2"/>
<dbReference type="Proteomes" id="UP000295718">
    <property type="component" value="Unassembled WGS sequence"/>
</dbReference>
<reference evidence="1 2" key="1">
    <citation type="submission" date="2019-03" db="EMBL/GenBank/DDBJ databases">
        <title>Genomic Encyclopedia of Type Strains, Phase IV (KMG-IV): sequencing the most valuable type-strain genomes for metagenomic binning, comparative biology and taxonomic classification.</title>
        <authorList>
            <person name="Goeker M."/>
        </authorList>
    </citation>
    <scope>NUCLEOTIDE SEQUENCE [LARGE SCALE GENOMIC DNA]</scope>
    <source>
        <strain evidence="1 2">DSM 100556</strain>
    </source>
</reference>
<sequence length="148" mass="16494">MDIFSDNTNDSSGFMGETSSIFVTNLALDAINNNLFFDTKWTSRNMQFALMSVPIGSETGLDMRQNSDRFFYIAQGSALITMGTCENCLNFQSLLYSGFGAFVPAGVWNNVVNIGSIDLKMFTVSAPSLHSYNTKYATKEEWFSYDES</sequence>
<dbReference type="InterPro" id="IPR052538">
    <property type="entry name" value="Flavonoid_dioxygenase-like"/>
</dbReference>